<dbReference type="Pfam" id="PF04183">
    <property type="entry name" value="IucA_IucC"/>
    <property type="match status" value="1"/>
</dbReference>
<evidence type="ECO:0000259" key="4">
    <source>
        <dbReference type="Pfam" id="PF06276"/>
    </source>
</evidence>
<dbReference type="InterPro" id="IPR022770">
    <property type="entry name" value="IucA/IucC-like_C"/>
</dbReference>
<keyword evidence="6" id="KW-1185">Reference proteome</keyword>
<dbReference type="Pfam" id="PF06276">
    <property type="entry name" value="FhuF"/>
    <property type="match status" value="1"/>
</dbReference>
<dbReference type="Proteomes" id="UP001596500">
    <property type="component" value="Unassembled WGS sequence"/>
</dbReference>
<evidence type="ECO:0000259" key="3">
    <source>
        <dbReference type="Pfam" id="PF04183"/>
    </source>
</evidence>
<proteinExistence type="inferred from homology"/>
<accession>A0ABW2RFK0</accession>
<dbReference type="InterPro" id="IPR007310">
    <property type="entry name" value="Aerobactin_biosyn_IucA/IucC_N"/>
</dbReference>
<evidence type="ECO:0000313" key="5">
    <source>
        <dbReference type="EMBL" id="MFC7439773.1"/>
    </source>
</evidence>
<gene>
    <name evidence="5" type="ORF">ACFQNG_01150</name>
</gene>
<comment type="caution">
    <text evidence="5">The sequence shown here is derived from an EMBL/GenBank/DDBJ whole genome shotgun (WGS) entry which is preliminary data.</text>
</comment>
<sequence>MKLSVNPEEQVLTDLVNALIYEDFMGLRERSVLIRDQQAVMERTGLPLAEGEGLLSYAAGAGQTLCFRVKQDDRFQSYRLSGPPLLLVTEGEAGKAVRRLGADELMRFLAMGVAEGTFPNLEGFCEELRLAVEQTALSLQAPFQLDTRQGAVDLIQSERYAALRDRPFHPTSRVKNGWDADDYSTYGSEFGHAFGLDWVAVKAEWVRMGCGPGEQVYSELLTASEQESLHHSLKEQGVSPADHCLIPVHPWQMKHVIPHVFARELAERIIIPVESGMGKFIPSSSVRSLIPVHNPTVNVKVPIGVYALGALRIMPPRYLENGVKGQKLVEFLCARDPQLAPSLAVCNEEKWMAFTDPNDDPFADKPGHLGCLVRRYPQEILEADVVSPMSAFAVVTKQGESPLIAHMLKQRQETDGRALFRDICHAFIERAIWFAKVGVLPELHGQNVVLLFKQGQLQQLLLRDHDTVRLHPSWMERAELPPVPYTVKPNTRNTLILETPADFLSYFQTLGIQVNLASILEAFVTCGVLTEDEGWRVIRQAIVRALAQPGPAEVMGEMNQVLLAQEHWPVKEIIAPLLRRQGSGGGSMPSGLGKIANPLRWEG</sequence>
<organism evidence="5 6">
    <name type="scientific">Laceyella putida</name>
    <dbReference type="NCBI Taxonomy" id="110101"/>
    <lineage>
        <taxon>Bacteria</taxon>
        <taxon>Bacillati</taxon>
        <taxon>Bacillota</taxon>
        <taxon>Bacilli</taxon>
        <taxon>Bacillales</taxon>
        <taxon>Thermoactinomycetaceae</taxon>
        <taxon>Laceyella</taxon>
    </lineage>
</organism>
<feature type="domain" description="Aerobactin siderophore biosynthesis IucA/IucC-like C-terminal" evidence="4">
    <location>
        <begin position="433"/>
        <end position="572"/>
    </location>
</feature>
<name>A0ABW2RFK0_9BACL</name>
<evidence type="ECO:0000313" key="6">
    <source>
        <dbReference type="Proteomes" id="UP001596500"/>
    </source>
</evidence>
<dbReference type="Gene3D" id="1.10.510.40">
    <property type="match status" value="1"/>
</dbReference>
<feature type="domain" description="Aerobactin siderophore biosynthesis IucA/IucC N-terminal" evidence="3">
    <location>
        <begin position="155"/>
        <end position="391"/>
    </location>
</feature>
<evidence type="ECO:0000256" key="2">
    <source>
        <dbReference type="ARBA" id="ARBA00007832"/>
    </source>
</evidence>
<reference evidence="6" key="1">
    <citation type="journal article" date="2019" name="Int. J. Syst. Evol. Microbiol.">
        <title>The Global Catalogue of Microorganisms (GCM) 10K type strain sequencing project: providing services to taxonomists for standard genome sequencing and annotation.</title>
        <authorList>
            <consortium name="The Broad Institute Genomics Platform"/>
            <consortium name="The Broad Institute Genome Sequencing Center for Infectious Disease"/>
            <person name="Wu L."/>
            <person name="Ma J."/>
        </authorList>
    </citation>
    <scope>NUCLEOTIDE SEQUENCE [LARGE SCALE GENOMIC DNA]</scope>
    <source>
        <strain evidence="6">CGMCC 1.12942</strain>
    </source>
</reference>
<dbReference type="RefSeq" id="WP_379862956.1">
    <property type="nucleotide sequence ID" value="NZ_JBHTBW010000004.1"/>
</dbReference>
<dbReference type="EMBL" id="JBHTBW010000004">
    <property type="protein sequence ID" value="MFC7439773.1"/>
    <property type="molecule type" value="Genomic_DNA"/>
</dbReference>
<dbReference type="InterPro" id="IPR037455">
    <property type="entry name" value="LucA/IucC-like"/>
</dbReference>
<dbReference type="PANTHER" id="PTHR34384:SF6">
    <property type="entry name" value="STAPHYLOFERRIN B SYNTHASE"/>
    <property type="match status" value="1"/>
</dbReference>
<protein>
    <submittedName>
        <fullName evidence="5">IucA/IucC family protein</fullName>
    </submittedName>
</protein>
<comment type="pathway">
    <text evidence="1">Siderophore biosynthesis.</text>
</comment>
<dbReference type="PANTHER" id="PTHR34384">
    <property type="entry name" value="L-2,3-DIAMINOPROPANOATE--CITRATE LIGASE"/>
    <property type="match status" value="1"/>
</dbReference>
<comment type="similarity">
    <text evidence="2">Belongs to the IucA/IucC family.</text>
</comment>
<evidence type="ECO:0000256" key="1">
    <source>
        <dbReference type="ARBA" id="ARBA00004924"/>
    </source>
</evidence>